<evidence type="ECO:0000313" key="1">
    <source>
        <dbReference type="EMBL" id="EGZ22906.1"/>
    </source>
</evidence>
<name>G4YRS9_PHYSP</name>
<dbReference type="GeneID" id="20655707"/>
<proteinExistence type="predicted"/>
<dbReference type="KEGG" id="psoj:PHYSODRAFT_484056"/>
<dbReference type="InParanoid" id="G4YRS9"/>
<keyword evidence="2" id="KW-1185">Reference proteome</keyword>
<reference evidence="1 2" key="1">
    <citation type="journal article" date="2006" name="Science">
        <title>Phytophthora genome sequences uncover evolutionary origins and mechanisms of pathogenesis.</title>
        <authorList>
            <person name="Tyler B.M."/>
            <person name="Tripathy S."/>
            <person name="Zhang X."/>
            <person name="Dehal P."/>
            <person name="Jiang R.H."/>
            <person name="Aerts A."/>
            <person name="Arredondo F.D."/>
            <person name="Baxter L."/>
            <person name="Bensasson D."/>
            <person name="Beynon J.L."/>
            <person name="Chapman J."/>
            <person name="Damasceno C.M."/>
            <person name="Dorrance A.E."/>
            <person name="Dou D."/>
            <person name="Dickerman A.W."/>
            <person name="Dubchak I.L."/>
            <person name="Garbelotto M."/>
            <person name="Gijzen M."/>
            <person name="Gordon S.G."/>
            <person name="Govers F."/>
            <person name="Grunwald N.J."/>
            <person name="Huang W."/>
            <person name="Ivors K.L."/>
            <person name="Jones R.W."/>
            <person name="Kamoun S."/>
            <person name="Krampis K."/>
            <person name="Lamour K.H."/>
            <person name="Lee M.K."/>
            <person name="McDonald W.H."/>
            <person name="Medina M."/>
            <person name="Meijer H.J."/>
            <person name="Nordberg E.K."/>
            <person name="Maclean D.J."/>
            <person name="Ospina-Giraldo M.D."/>
            <person name="Morris P.F."/>
            <person name="Phuntumart V."/>
            <person name="Putnam N.H."/>
            <person name="Rash S."/>
            <person name="Rose J.K."/>
            <person name="Sakihama Y."/>
            <person name="Salamov A.A."/>
            <person name="Savidor A."/>
            <person name="Scheuring C.F."/>
            <person name="Smith B.M."/>
            <person name="Sobral B.W."/>
            <person name="Terry A."/>
            <person name="Torto-Alalibo T.A."/>
            <person name="Win J."/>
            <person name="Xu Z."/>
            <person name="Zhang H."/>
            <person name="Grigoriev I.V."/>
            <person name="Rokhsar D.S."/>
            <person name="Boore J.L."/>
        </authorList>
    </citation>
    <scope>NUCLEOTIDE SEQUENCE [LARGE SCALE GENOMIC DNA]</scope>
    <source>
        <strain evidence="1 2">P6497</strain>
    </source>
</reference>
<dbReference type="AlphaFoldDB" id="G4YRS9"/>
<organism evidence="1 2">
    <name type="scientific">Phytophthora sojae (strain P6497)</name>
    <name type="common">Soybean stem and root rot agent</name>
    <name type="synonym">Phytophthora megasperma f. sp. glycines</name>
    <dbReference type="NCBI Taxonomy" id="1094619"/>
    <lineage>
        <taxon>Eukaryota</taxon>
        <taxon>Sar</taxon>
        <taxon>Stramenopiles</taxon>
        <taxon>Oomycota</taxon>
        <taxon>Peronosporomycetes</taxon>
        <taxon>Peronosporales</taxon>
        <taxon>Peronosporaceae</taxon>
        <taxon>Phytophthora</taxon>
    </lineage>
</organism>
<accession>G4YRS9</accession>
<feature type="non-terminal residue" evidence="1">
    <location>
        <position position="1"/>
    </location>
</feature>
<protein>
    <submittedName>
        <fullName evidence="1">Uncharacterized protein</fullName>
    </submittedName>
</protein>
<sequence>LENLQSIIIFDGGAWCCNGFLGDYDLSDTKCGVYLVWGTPAGVYLNAAAKSTARAIKTLQEFSWDFPDEELCYSIRFMGCSCSPMPYNIDMRRCQILSNT</sequence>
<dbReference type="EMBL" id="JH159152">
    <property type="protein sequence ID" value="EGZ22906.1"/>
    <property type="molecule type" value="Genomic_DNA"/>
</dbReference>
<gene>
    <name evidence="1" type="ORF">PHYSODRAFT_484056</name>
</gene>
<evidence type="ECO:0000313" key="2">
    <source>
        <dbReference type="Proteomes" id="UP000002640"/>
    </source>
</evidence>
<dbReference type="RefSeq" id="XP_009518194.1">
    <property type="nucleotide sequence ID" value="XM_009519899.1"/>
</dbReference>
<dbReference type="Proteomes" id="UP000002640">
    <property type="component" value="Unassembled WGS sequence"/>
</dbReference>